<reference evidence="1 2" key="1">
    <citation type="journal article" date="2012" name="BMC Genomics">
        <title>Tools to kill: Genome of one of the most destructive plant pathogenic fungi Macrophomina phaseolina.</title>
        <authorList>
            <person name="Islam M.S."/>
            <person name="Haque M.S."/>
            <person name="Islam M.M."/>
            <person name="Emdad E.M."/>
            <person name="Halim A."/>
            <person name="Hossen Q.M.M."/>
            <person name="Hossain M.Z."/>
            <person name="Ahmed B."/>
            <person name="Rahim S."/>
            <person name="Rahman M.S."/>
            <person name="Alam M.M."/>
            <person name="Hou S."/>
            <person name="Wan X."/>
            <person name="Saito J.A."/>
            <person name="Alam M."/>
        </authorList>
    </citation>
    <scope>NUCLEOTIDE SEQUENCE [LARGE SCALE GENOMIC DNA]</scope>
    <source>
        <strain evidence="1 2">MS6</strain>
    </source>
</reference>
<organism evidence="1 2">
    <name type="scientific">Macrophomina phaseolina (strain MS6)</name>
    <name type="common">Charcoal rot fungus</name>
    <dbReference type="NCBI Taxonomy" id="1126212"/>
    <lineage>
        <taxon>Eukaryota</taxon>
        <taxon>Fungi</taxon>
        <taxon>Dikarya</taxon>
        <taxon>Ascomycota</taxon>
        <taxon>Pezizomycotina</taxon>
        <taxon>Dothideomycetes</taxon>
        <taxon>Dothideomycetes incertae sedis</taxon>
        <taxon>Botryosphaeriales</taxon>
        <taxon>Botryosphaeriaceae</taxon>
        <taxon>Macrophomina</taxon>
    </lineage>
</organism>
<dbReference type="VEuPathDB" id="FungiDB:MPH_12902"/>
<name>K2R702_MACPH</name>
<protein>
    <submittedName>
        <fullName evidence="1">Uncharacterized protein</fullName>
    </submittedName>
</protein>
<dbReference type="InParanoid" id="K2R702"/>
<dbReference type="HOGENOM" id="CLU_2776409_0_0_1"/>
<evidence type="ECO:0000313" key="1">
    <source>
        <dbReference type="EMBL" id="EKG10028.1"/>
    </source>
</evidence>
<proteinExistence type="predicted"/>
<accession>K2R702</accession>
<dbReference type="OrthoDB" id="2691415at2759"/>
<gene>
    <name evidence="1" type="ORF">MPH_12902</name>
</gene>
<evidence type="ECO:0000313" key="2">
    <source>
        <dbReference type="Proteomes" id="UP000007129"/>
    </source>
</evidence>
<dbReference type="Proteomes" id="UP000007129">
    <property type="component" value="Unassembled WGS sequence"/>
</dbReference>
<comment type="caution">
    <text evidence="1">The sequence shown here is derived from an EMBL/GenBank/DDBJ whole genome shotgun (WGS) entry which is preliminary data.</text>
</comment>
<sequence>MFAATYLRDTAAQWFEPYLRDRMEKELEARKEDTKKVFGSYKYFVTQIKQSFGDLDEVNKARRAVMNIY</sequence>
<dbReference type="AlphaFoldDB" id="K2R702"/>
<dbReference type="EMBL" id="AHHD01000532">
    <property type="protein sequence ID" value="EKG10028.1"/>
    <property type="molecule type" value="Genomic_DNA"/>
</dbReference>